<dbReference type="EMBL" id="AWBU01000039">
    <property type="protein sequence ID" value="EQX19451.1"/>
    <property type="molecule type" value="Genomic_DNA"/>
</dbReference>
<dbReference type="HOGENOM" id="CLU_208397_0_0_6"/>
<evidence type="ECO:0000313" key="5">
    <source>
        <dbReference type="EMBL" id="EQX31679.1"/>
    </source>
</evidence>
<dbReference type="Proteomes" id="UP000016035">
    <property type="component" value="Unassembled WGS sequence"/>
</dbReference>
<evidence type="ECO:0000313" key="6">
    <source>
        <dbReference type="EMBL" id="EQX33643.1"/>
    </source>
</evidence>
<dbReference type="EMBL" id="AWBU01000038">
    <property type="protein sequence ID" value="EQX19788.1"/>
    <property type="molecule type" value="Genomic_DNA"/>
</dbReference>
<sequence length="46" mass="5345">MVIWSLQVAIRGTVSLTAYKTQLKNARHRLNEAPRRRILQMVQPLS</sequence>
<dbReference type="EMBL" id="AWBU01000020">
    <property type="protein sequence ID" value="EQX26954.1"/>
    <property type="molecule type" value="Genomic_DNA"/>
</dbReference>
<evidence type="ECO:0000313" key="7">
    <source>
        <dbReference type="Proteomes" id="UP000016035"/>
    </source>
</evidence>
<protein>
    <submittedName>
        <fullName evidence="3">Uncharacterized protein</fullName>
    </submittedName>
</protein>
<gene>
    <name evidence="6" type="ORF">G925_00189</name>
    <name evidence="5" type="ORF">G925_00582</name>
    <name evidence="4" type="ORF">G925_02474</name>
    <name evidence="3" type="ORF">G925_02950</name>
    <name evidence="2" type="ORF">G925_04826</name>
    <name evidence="1" type="ORF">G925_04838</name>
</gene>
<evidence type="ECO:0000313" key="4">
    <source>
        <dbReference type="EMBL" id="EQX26954.1"/>
    </source>
</evidence>
<proteinExistence type="predicted"/>
<reference evidence="7" key="1">
    <citation type="submission" date="2013-07" db="EMBL/GenBank/DDBJ databases">
        <title>The genome sequence of Escherichia coli UMEA 3162-1.</title>
        <authorList>
            <consortium name="The Broad Institute Genome Sequencing Platform"/>
            <consortium name="The Broad Institute Genome Sequencing Center for Infectious Disease"/>
            <person name="Feldgarden M."/>
            <person name="Frimodt-Moller N."/>
            <person name="Leihof R.F."/>
            <person name="Rasmussen L."/>
            <person name="Young S.K."/>
            <person name="Zeng Q."/>
            <person name="Gargeya S."/>
            <person name="Abouelleil A."/>
            <person name="Alvarado L."/>
            <person name="Berlin A.M."/>
            <person name="Chapman S.B."/>
            <person name="Gainer-Dewar J."/>
            <person name="Goldberg J."/>
            <person name="Gnerre S."/>
            <person name="Griggs A."/>
            <person name="Gujja S."/>
            <person name="Hansen M."/>
            <person name="Howarth C."/>
            <person name="Imamovic A."/>
            <person name="Larimer J."/>
            <person name="McCowan C."/>
            <person name="Murphy C."/>
            <person name="Pearson M."/>
            <person name="Poon T."/>
            <person name="Priest M."/>
            <person name="Roberts A."/>
            <person name="Saif S."/>
            <person name="Shea T."/>
            <person name="Sykes S."/>
            <person name="Wortman J."/>
            <person name="Nusbaum C."/>
            <person name="Birren B."/>
        </authorList>
    </citation>
    <scope>NUCLEOTIDE SEQUENCE [LARGE SCALE GENOMIC DNA]</scope>
    <source>
        <strain evidence="7">UMEA 3162-1</strain>
    </source>
</reference>
<evidence type="ECO:0000313" key="1">
    <source>
        <dbReference type="EMBL" id="EQX19451.1"/>
    </source>
</evidence>
<evidence type="ECO:0000313" key="2">
    <source>
        <dbReference type="EMBL" id="EQX19788.1"/>
    </source>
</evidence>
<dbReference type="SMR" id="A0A0E2L113"/>
<dbReference type="EMBL" id="AWBU01000002">
    <property type="protein sequence ID" value="EQX33643.1"/>
    <property type="molecule type" value="Genomic_DNA"/>
</dbReference>
<comment type="caution">
    <text evidence="3">The sequence shown here is derived from an EMBL/GenBank/DDBJ whole genome shotgun (WGS) entry which is preliminary data.</text>
</comment>
<name>A0A0E2L113_ECOU3</name>
<dbReference type="AlphaFoldDB" id="A0A0E2L113"/>
<organism evidence="3 7">
    <name type="scientific">Escherichia coli (strain UMEA 3162-1)</name>
    <dbReference type="NCBI Taxonomy" id="1281200"/>
    <lineage>
        <taxon>Bacteria</taxon>
        <taxon>Pseudomonadati</taxon>
        <taxon>Pseudomonadota</taxon>
        <taxon>Gammaproteobacteria</taxon>
        <taxon>Enterobacterales</taxon>
        <taxon>Enterobacteriaceae</taxon>
        <taxon>Escherichia</taxon>
    </lineage>
</organism>
<dbReference type="EMBL" id="AWBU01000022">
    <property type="protein sequence ID" value="EQX25643.1"/>
    <property type="molecule type" value="Genomic_DNA"/>
</dbReference>
<evidence type="ECO:0000313" key="3">
    <source>
        <dbReference type="EMBL" id="EQX25643.1"/>
    </source>
</evidence>
<reference evidence="3" key="2">
    <citation type="submission" date="2013-07" db="EMBL/GenBank/DDBJ databases">
        <title>The Genome Sequence of Escherichia coli UMEA 3162-1.</title>
        <authorList>
            <consortium name="The Broad Institute Genome Sequencing Platform"/>
            <consortium name="The Broad Institute Genome Sequencing Center for Infectious Disease"/>
            <person name="Feldgarden M."/>
            <person name="Frimodt-Moller N."/>
            <person name="Leihof R.F."/>
            <person name="Rasmussen L."/>
            <person name="Young S.K."/>
            <person name="Zeng Q."/>
            <person name="Gargeya S."/>
            <person name="Abouelleil A."/>
            <person name="Alvarado L."/>
            <person name="Berlin A.M."/>
            <person name="Chapman S.B."/>
            <person name="Gainer-Dewar J."/>
            <person name="Goldberg J."/>
            <person name="Gnerre S."/>
            <person name="Griggs A."/>
            <person name="Gujja S."/>
            <person name="Hansen M."/>
            <person name="Howarth C."/>
            <person name="Imamovic A."/>
            <person name="Larimer J."/>
            <person name="McCowan C."/>
            <person name="Murphy C."/>
            <person name="Pearson M."/>
            <person name="Poon T."/>
            <person name="Priest M."/>
            <person name="Roberts A."/>
            <person name="Saif S."/>
            <person name="Shea T."/>
            <person name="Sykes S."/>
            <person name="Wortman J."/>
            <person name="Nusbaum C."/>
            <person name="Birren B."/>
        </authorList>
    </citation>
    <scope>NUCLEOTIDE SEQUENCE [LARGE SCALE GENOMIC DNA]</scope>
    <source>
        <strain evidence="3">UMEA 3162-1</strain>
    </source>
</reference>
<accession>A0A0E2L113</accession>
<dbReference type="EMBL" id="AWBU01000007">
    <property type="protein sequence ID" value="EQX31679.1"/>
    <property type="molecule type" value="Genomic_DNA"/>
</dbReference>